<feature type="compositionally biased region" description="Basic and acidic residues" evidence="1">
    <location>
        <begin position="88"/>
        <end position="100"/>
    </location>
</feature>
<feature type="region of interest" description="Disordered" evidence="1">
    <location>
        <begin position="1"/>
        <end position="113"/>
    </location>
</feature>
<dbReference type="VEuPathDB" id="FungiDB:CLCR_02659"/>
<accession>A0A1C1CEF8</accession>
<dbReference type="AlphaFoldDB" id="A0A1C1CEF8"/>
<name>A0A1C1CEF8_9EURO</name>
<keyword evidence="3" id="KW-1185">Reference proteome</keyword>
<reference evidence="3" key="1">
    <citation type="submission" date="2015-07" db="EMBL/GenBank/DDBJ databases">
        <authorList>
            <person name="Teixeira M.M."/>
            <person name="Souza R.C."/>
            <person name="Almeida L.G."/>
            <person name="Vicente V.A."/>
            <person name="de Hoog S."/>
            <person name="Bocca A.L."/>
            <person name="de Almeida S.R."/>
            <person name="Vasconcelos A.T."/>
            <person name="Felipe M.S."/>
        </authorList>
    </citation>
    <scope>NUCLEOTIDE SEQUENCE [LARGE SCALE GENOMIC DNA]</scope>
    <source>
        <strain evidence="3">KSF</strain>
    </source>
</reference>
<protein>
    <submittedName>
        <fullName evidence="2">Uncharacterized protein</fullName>
    </submittedName>
</protein>
<dbReference type="EMBL" id="LGRB01000014">
    <property type="protein sequence ID" value="OCT46889.1"/>
    <property type="molecule type" value="Genomic_DNA"/>
</dbReference>
<sequence length="159" mass="17977">MSRRGARSAPGTRSSPTTQRIVTRIPRVVLNGLTKDDVRTGRIFDLPDAITDPEHKFSPPSPSPSPSASGNEQPGSQRYHALVAELETLERQKPETHRNSWQDATEGGMNEPWTYDPKGFQKMWWAMADKGRDMYKLKWGTQECSLDEHGVKLGDVWKE</sequence>
<evidence type="ECO:0000313" key="3">
    <source>
        <dbReference type="Proteomes" id="UP000094526"/>
    </source>
</evidence>
<gene>
    <name evidence="2" type="ORF">CLCR_02659</name>
</gene>
<dbReference type="STRING" id="86049.A0A1C1CEF8"/>
<dbReference type="OrthoDB" id="3527108at2759"/>
<organism evidence="2 3">
    <name type="scientific">Cladophialophora carrionii</name>
    <dbReference type="NCBI Taxonomy" id="86049"/>
    <lineage>
        <taxon>Eukaryota</taxon>
        <taxon>Fungi</taxon>
        <taxon>Dikarya</taxon>
        <taxon>Ascomycota</taxon>
        <taxon>Pezizomycotina</taxon>
        <taxon>Eurotiomycetes</taxon>
        <taxon>Chaetothyriomycetidae</taxon>
        <taxon>Chaetothyriales</taxon>
        <taxon>Herpotrichiellaceae</taxon>
        <taxon>Cladophialophora</taxon>
    </lineage>
</organism>
<evidence type="ECO:0000313" key="2">
    <source>
        <dbReference type="EMBL" id="OCT46889.1"/>
    </source>
</evidence>
<feature type="compositionally biased region" description="Polar residues" evidence="1">
    <location>
        <begin position="11"/>
        <end position="21"/>
    </location>
</feature>
<dbReference type="Proteomes" id="UP000094526">
    <property type="component" value="Unassembled WGS sequence"/>
</dbReference>
<proteinExistence type="predicted"/>
<evidence type="ECO:0000256" key="1">
    <source>
        <dbReference type="SAM" id="MobiDB-lite"/>
    </source>
</evidence>
<comment type="caution">
    <text evidence="2">The sequence shown here is derived from an EMBL/GenBank/DDBJ whole genome shotgun (WGS) entry which is preliminary data.</text>
</comment>